<evidence type="ECO:0000313" key="4">
    <source>
        <dbReference type="Proteomes" id="UP000195953"/>
    </source>
</evidence>
<reference evidence="1 3" key="2">
    <citation type="submission" date="2017-05" db="EMBL/GenBank/DDBJ databases">
        <authorList>
            <person name="Blom J."/>
        </authorList>
    </citation>
    <scope>NUCLEOTIDE SEQUENCE [LARGE SCALE GENOMIC DNA]</scope>
    <source>
        <strain evidence="1">PD885</strain>
    </source>
</reference>
<organism evidence="2 4">
    <name type="scientific">Xanthomonas fragariae</name>
    <dbReference type="NCBI Taxonomy" id="48664"/>
    <lineage>
        <taxon>Bacteria</taxon>
        <taxon>Pseudomonadati</taxon>
        <taxon>Pseudomonadota</taxon>
        <taxon>Gammaproteobacteria</taxon>
        <taxon>Lysobacterales</taxon>
        <taxon>Lysobacteraceae</taxon>
        <taxon>Xanthomonas</taxon>
    </lineage>
</organism>
<dbReference type="AlphaFoldDB" id="A0A1Y6HQZ1"/>
<accession>A0A1Y6HQZ1</accession>
<dbReference type="Proteomes" id="UP000195953">
    <property type="component" value="Chromosome 1"/>
</dbReference>
<sequence length="34" mass="3664">MMLAIGLLVADTIVVVENIERLMTEQGMSPCQGT</sequence>
<evidence type="ECO:0000313" key="1">
    <source>
        <dbReference type="EMBL" id="SMQ97874.1"/>
    </source>
</evidence>
<dbReference type="EMBL" id="LT853882">
    <property type="protein sequence ID" value="SMQ97874.1"/>
    <property type="molecule type" value="Genomic_DNA"/>
</dbReference>
<reference evidence="2 4" key="1">
    <citation type="submission" date="2017-05" db="EMBL/GenBank/DDBJ databases">
        <authorList>
            <person name="Song R."/>
            <person name="Chenine A.L."/>
            <person name="Ruprecht R.M."/>
        </authorList>
    </citation>
    <scope>NUCLEOTIDE SEQUENCE [LARGE SCALE GENOMIC DNA]</scope>
    <source>
        <strain evidence="2">PD5205</strain>
    </source>
</reference>
<dbReference type="Pfam" id="PF00873">
    <property type="entry name" value="ACR_tran"/>
    <property type="match status" value="1"/>
</dbReference>
<gene>
    <name evidence="1" type="primary">ttgH</name>
    <name evidence="2" type="ORF">PD5205_03384</name>
    <name evidence="1" type="ORF">PD885_00606</name>
</gene>
<dbReference type="GO" id="GO:0016020">
    <property type="term" value="C:membrane"/>
    <property type="evidence" value="ECO:0007669"/>
    <property type="project" value="InterPro"/>
</dbReference>
<dbReference type="InterPro" id="IPR001036">
    <property type="entry name" value="Acrflvin-R"/>
</dbReference>
<dbReference type="Gene3D" id="1.20.1640.10">
    <property type="entry name" value="Multidrug efflux transporter AcrB transmembrane domain"/>
    <property type="match status" value="1"/>
</dbReference>
<evidence type="ECO:0000313" key="2">
    <source>
        <dbReference type="EMBL" id="SMR04660.1"/>
    </source>
</evidence>
<name>A0A1Y6HQZ1_9XANT</name>
<evidence type="ECO:0000313" key="3">
    <source>
        <dbReference type="Proteomes" id="UP000195877"/>
    </source>
</evidence>
<dbReference type="GO" id="GO:0022857">
    <property type="term" value="F:transmembrane transporter activity"/>
    <property type="evidence" value="ECO:0007669"/>
    <property type="project" value="InterPro"/>
</dbReference>
<dbReference type="Proteomes" id="UP000195877">
    <property type="component" value="Chromosome 1"/>
</dbReference>
<proteinExistence type="predicted"/>
<dbReference type="EMBL" id="LT853885">
    <property type="protein sequence ID" value="SMR04660.1"/>
    <property type="molecule type" value="Genomic_DNA"/>
</dbReference>
<protein>
    <submittedName>
        <fullName evidence="2">RND superfamily protein</fullName>
    </submittedName>
    <submittedName>
        <fullName evidence="1">Toluene efflux pump membrane transporter TtgH</fullName>
    </submittedName>
</protein>
<dbReference type="SUPFAM" id="SSF82866">
    <property type="entry name" value="Multidrug efflux transporter AcrB transmembrane domain"/>
    <property type="match status" value="1"/>
</dbReference>
<keyword evidence="3" id="KW-1185">Reference proteome</keyword>